<evidence type="ECO:0000256" key="2">
    <source>
        <dbReference type="SAM" id="Phobius"/>
    </source>
</evidence>
<keyword evidence="2" id="KW-0472">Membrane</keyword>
<dbReference type="AlphaFoldDB" id="A0A8J5JXW2"/>
<evidence type="ECO:0000313" key="3">
    <source>
        <dbReference type="EMBL" id="KAG7165631.1"/>
    </source>
</evidence>
<feature type="transmembrane region" description="Helical" evidence="2">
    <location>
        <begin position="40"/>
        <end position="67"/>
    </location>
</feature>
<organism evidence="3 4">
    <name type="scientific">Homarus americanus</name>
    <name type="common">American lobster</name>
    <dbReference type="NCBI Taxonomy" id="6706"/>
    <lineage>
        <taxon>Eukaryota</taxon>
        <taxon>Metazoa</taxon>
        <taxon>Ecdysozoa</taxon>
        <taxon>Arthropoda</taxon>
        <taxon>Crustacea</taxon>
        <taxon>Multicrustacea</taxon>
        <taxon>Malacostraca</taxon>
        <taxon>Eumalacostraca</taxon>
        <taxon>Eucarida</taxon>
        <taxon>Decapoda</taxon>
        <taxon>Pleocyemata</taxon>
        <taxon>Astacidea</taxon>
        <taxon>Nephropoidea</taxon>
        <taxon>Nephropidae</taxon>
        <taxon>Homarus</taxon>
    </lineage>
</organism>
<name>A0A8J5JXW2_HOMAM</name>
<keyword evidence="4" id="KW-1185">Reference proteome</keyword>
<proteinExistence type="predicted"/>
<comment type="caution">
    <text evidence="3">The sequence shown here is derived from an EMBL/GenBank/DDBJ whole genome shotgun (WGS) entry which is preliminary data.</text>
</comment>
<feature type="region of interest" description="Disordered" evidence="1">
    <location>
        <begin position="244"/>
        <end position="283"/>
    </location>
</feature>
<feature type="region of interest" description="Disordered" evidence="1">
    <location>
        <begin position="308"/>
        <end position="333"/>
    </location>
</feature>
<dbReference type="EMBL" id="JAHLQT010024020">
    <property type="protein sequence ID" value="KAG7165631.1"/>
    <property type="molecule type" value="Genomic_DNA"/>
</dbReference>
<evidence type="ECO:0000313" key="4">
    <source>
        <dbReference type="Proteomes" id="UP000747542"/>
    </source>
</evidence>
<dbReference type="Proteomes" id="UP000747542">
    <property type="component" value="Unassembled WGS sequence"/>
</dbReference>
<gene>
    <name evidence="3" type="ORF">Hamer_G013135</name>
</gene>
<accession>A0A8J5JXW2</accession>
<keyword evidence="2" id="KW-1133">Transmembrane helix</keyword>
<protein>
    <submittedName>
        <fullName evidence="3">Uncharacterized protein</fullName>
    </submittedName>
</protein>
<keyword evidence="2" id="KW-0812">Transmembrane</keyword>
<sequence length="333" mass="37320">MRRVGQVGVNPGTATQMMIDKKKEDREQVVPSSVKTSNSVLLILGLIIACGIFVFLIVIVVVVCIWARQTQGYIIGGKPLCTSSSIIARNEACQLTHHSQHQSKFPEERHRKDEIKGLPKKDDEKLTTLVNLPSPQVKTIAISSQVSCPDLSEGTINPNPYHVIGELKELERSQTAQSQNYGTLSRSHLLSSVDEDGYHIDNLGFDFNEDTVQEEFYPSFNESEYQDIDPLDSNTQGALYKNEASASYQPGPLSSSDIEKESSNQESPLKRQLSKQDSFQGLPPFQSFDKYLTLVRIDSTTSIESCTLEETKKEWESIEEEDEENLNVVEEKD</sequence>
<feature type="compositionally biased region" description="Polar residues" evidence="1">
    <location>
        <begin position="244"/>
        <end position="256"/>
    </location>
</feature>
<evidence type="ECO:0000256" key="1">
    <source>
        <dbReference type="SAM" id="MobiDB-lite"/>
    </source>
</evidence>
<reference evidence="3" key="1">
    <citation type="journal article" date="2021" name="Sci. Adv.">
        <title>The American lobster genome reveals insights on longevity, neural, and immune adaptations.</title>
        <authorList>
            <person name="Polinski J.M."/>
            <person name="Zimin A.V."/>
            <person name="Clark K.F."/>
            <person name="Kohn A.B."/>
            <person name="Sadowski N."/>
            <person name="Timp W."/>
            <person name="Ptitsyn A."/>
            <person name="Khanna P."/>
            <person name="Romanova D.Y."/>
            <person name="Williams P."/>
            <person name="Greenwood S.J."/>
            <person name="Moroz L.L."/>
            <person name="Walt D.R."/>
            <person name="Bodnar A.G."/>
        </authorList>
    </citation>
    <scope>NUCLEOTIDE SEQUENCE</scope>
    <source>
        <strain evidence="3">GMGI-L3</strain>
    </source>
</reference>